<dbReference type="Proteomes" id="UP001341840">
    <property type="component" value="Unassembled WGS sequence"/>
</dbReference>
<keyword evidence="2" id="KW-1185">Reference proteome</keyword>
<organism evidence="1 2">
    <name type="scientific">Stylosanthes scabra</name>
    <dbReference type="NCBI Taxonomy" id="79078"/>
    <lineage>
        <taxon>Eukaryota</taxon>
        <taxon>Viridiplantae</taxon>
        <taxon>Streptophyta</taxon>
        <taxon>Embryophyta</taxon>
        <taxon>Tracheophyta</taxon>
        <taxon>Spermatophyta</taxon>
        <taxon>Magnoliopsida</taxon>
        <taxon>eudicotyledons</taxon>
        <taxon>Gunneridae</taxon>
        <taxon>Pentapetalae</taxon>
        <taxon>rosids</taxon>
        <taxon>fabids</taxon>
        <taxon>Fabales</taxon>
        <taxon>Fabaceae</taxon>
        <taxon>Papilionoideae</taxon>
        <taxon>50 kb inversion clade</taxon>
        <taxon>dalbergioids sensu lato</taxon>
        <taxon>Dalbergieae</taxon>
        <taxon>Pterocarpus clade</taxon>
        <taxon>Stylosanthes</taxon>
    </lineage>
</organism>
<accession>A0ABU6QMD6</accession>
<sequence length="263" mass="30006">MGAMDALESKQRKGEQGEMPEEGSLCLVTYRELYVIKLSSLKKQDDVKDWTRLPPLEFDFVLELPEPGLCPFEFESKIYMASSVMPNFLGTKSLSYVELNPTPIYEFKFEEPSVMPVKSLGPAPVPFHRAFIANTPDSGDVFFHIGRASKINDLPPFFILSSSSRVWEPLTLPPCFSDLRTRLMMFVLQNNLFVCSDIGVCFTYEDVKYEEEEEEEEEEEVEEEDPDTHVEKVFAILVNHNNGSVALYQRLCLASYQGRKISA</sequence>
<name>A0ABU6QMD6_9FABA</name>
<evidence type="ECO:0008006" key="3">
    <source>
        <dbReference type="Google" id="ProtNLM"/>
    </source>
</evidence>
<protein>
    <recommendedName>
        <fullName evidence="3">F-box protein</fullName>
    </recommendedName>
</protein>
<proteinExistence type="predicted"/>
<reference evidence="1 2" key="1">
    <citation type="journal article" date="2023" name="Plants (Basel)">
        <title>Bridging the Gap: Combining Genomics and Transcriptomics Approaches to Understand Stylosanthes scabra, an Orphan Legume from the Brazilian Caatinga.</title>
        <authorList>
            <person name="Ferreira-Neto J.R.C."/>
            <person name="da Silva M.D."/>
            <person name="Binneck E."/>
            <person name="de Melo N.F."/>
            <person name="da Silva R.H."/>
            <person name="de Melo A.L.T.M."/>
            <person name="Pandolfi V."/>
            <person name="Bustamante F.O."/>
            <person name="Brasileiro-Vidal A.C."/>
            <person name="Benko-Iseppon A.M."/>
        </authorList>
    </citation>
    <scope>NUCLEOTIDE SEQUENCE [LARGE SCALE GENOMIC DNA]</scope>
    <source>
        <tissue evidence="1">Leaves</tissue>
    </source>
</reference>
<gene>
    <name evidence="1" type="ORF">PIB30_065249</name>
</gene>
<evidence type="ECO:0000313" key="1">
    <source>
        <dbReference type="EMBL" id="MED6112829.1"/>
    </source>
</evidence>
<dbReference type="EMBL" id="JASCZI010000648">
    <property type="protein sequence ID" value="MED6112829.1"/>
    <property type="molecule type" value="Genomic_DNA"/>
</dbReference>
<comment type="caution">
    <text evidence="1">The sequence shown here is derived from an EMBL/GenBank/DDBJ whole genome shotgun (WGS) entry which is preliminary data.</text>
</comment>
<evidence type="ECO:0000313" key="2">
    <source>
        <dbReference type="Proteomes" id="UP001341840"/>
    </source>
</evidence>